<dbReference type="CDD" id="cd00067">
    <property type="entry name" value="GAL4"/>
    <property type="match status" value="1"/>
</dbReference>
<feature type="compositionally biased region" description="Gly residues" evidence="3">
    <location>
        <begin position="41"/>
        <end position="50"/>
    </location>
</feature>
<organism evidence="5 6">
    <name type="scientific">Cutaneotrichosporon cavernicola</name>
    <dbReference type="NCBI Taxonomy" id="279322"/>
    <lineage>
        <taxon>Eukaryota</taxon>
        <taxon>Fungi</taxon>
        <taxon>Dikarya</taxon>
        <taxon>Basidiomycota</taxon>
        <taxon>Agaricomycotina</taxon>
        <taxon>Tremellomycetes</taxon>
        <taxon>Trichosporonales</taxon>
        <taxon>Trichosporonaceae</taxon>
        <taxon>Cutaneotrichosporon</taxon>
    </lineage>
</organism>
<name>A0AA48L005_9TREE</name>
<evidence type="ECO:0000256" key="3">
    <source>
        <dbReference type="SAM" id="MobiDB-lite"/>
    </source>
</evidence>
<keyword evidence="2" id="KW-0539">Nucleus</keyword>
<dbReference type="InterPro" id="IPR036864">
    <property type="entry name" value="Zn2-C6_fun-type_DNA-bd_sf"/>
</dbReference>
<feature type="region of interest" description="Disordered" evidence="3">
    <location>
        <begin position="703"/>
        <end position="769"/>
    </location>
</feature>
<dbReference type="KEGG" id="ccac:CcaHIS019_0206030"/>
<accession>A0AA48L005</accession>
<protein>
    <recommendedName>
        <fullName evidence="4">Zn(2)-C6 fungal-type domain-containing protein</fullName>
    </recommendedName>
</protein>
<gene>
    <name evidence="5" type="ORF">CcaverHIS019_0206030</name>
</gene>
<proteinExistence type="predicted"/>
<dbReference type="SMART" id="SM00066">
    <property type="entry name" value="GAL4"/>
    <property type="match status" value="1"/>
</dbReference>
<feature type="region of interest" description="Disordered" evidence="3">
    <location>
        <begin position="151"/>
        <end position="179"/>
    </location>
</feature>
<dbReference type="GO" id="GO:0000981">
    <property type="term" value="F:DNA-binding transcription factor activity, RNA polymerase II-specific"/>
    <property type="evidence" value="ECO:0007669"/>
    <property type="project" value="InterPro"/>
</dbReference>
<dbReference type="InterPro" id="IPR007219">
    <property type="entry name" value="XnlR_reg_dom"/>
</dbReference>
<dbReference type="GO" id="GO:0008270">
    <property type="term" value="F:zinc ion binding"/>
    <property type="evidence" value="ECO:0007669"/>
    <property type="project" value="InterPro"/>
</dbReference>
<dbReference type="RefSeq" id="XP_060454507.1">
    <property type="nucleotide sequence ID" value="XM_060597632.1"/>
</dbReference>
<dbReference type="SMART" id="SM00906">
    <property type="entry name" value="Fungal_trans"/>
    <property type="match status" value="1"/>
</dbReference>
<feature type="region of interest" description="Disordered" evidence="3">
    <location>
        <begin position="1"/>
        <end position="50"/>
    </location>
</feature>
<evidence type="ECO:0000313" key="5">
    <source>
        <dbReference type="EMBL" id="BEI89241.1"/>
    </source>
</evidence>
<dbReference type="GeneID" id="85493112"/>
<sequence>MDPGRFVNPTAGPSTSQQPAPARPQQKKRPREDAPPRGMSGPAGGTGGAGDLSKVRAFAACRACRQKKVKCLPGPATGAGGNAACQQCTMSGAECEYQPTRDRAAYSRAYVQDLSGRVQQLEAMQARLLPLLTAFEASGGKLPADVAKLAAAGGHPESDDAPLIRSRLPSPADDEDEESARFLTDEHGNYRWIGGSSALSLMDSFSGDRDLPSRVKYGNIHGDGHQDALGESPPESHPYFAPVAGAGVIRAIPGVDQVTFPPRADSERMVDAFFAEVHPVLPVLLEHDFRRRFKSLMDKVDAGDFSNIRAGFMSVVFAVFALGERVLVTSAAWQRMRAKLSNGELSDQDSPQPGEAEAGVIWFERAQVLHYSSIGEIDIYQVQCLTLLSAFQAAVNSMPMSWLLASQALRIAQDIGLHRSAPRFKVSFKVKQLGARAWWAVYGLERLVSITLGRPLCVEDADIDLAYPAAVDDATIDSFGDALTEEAGNLPEEKPDCTMSGFVALTKLCKIAGRVAQLLYRPSGRSVNDPQWSEQQQRTIDKLDKLLREWLQNEVPSKYKDPSSSRAVSLMSAVLSNSYFAVLITLHRNLLPSNPNFPRPKPIASSQSLAHCVEAARSVIHVAAQSKVLVPVSHHLAVFCQYLWSSAVILLLCETRAKEQVVVEAVGAHVESCRQSLHALEPVWPGASKLRYLLGEVETRAKEVRASAARPNKRRKPDASANGRARPPTAQTSPTKTEAGPGWAPPTGGSSGPSTAFPTPPIPQNTIAPSNLATGTFDIFDVGGMTFDGLEMLNAFTSDAWQGQVPNTSTSPMTGVTPTGTAGSGPESKPMVSPAQRMATEVQTTPTLSPHGPTGNPWQQFGHSPGGPVPPEIAEIWSQIAGSTFDWQADPSVPFNI</sequence>
<dbReference type="InterPro" id="IPR050987">
    <property type="entry name" value="AtrR-like"/>
</dbReference>
<evidence type="ECO:0000256" key="1">
    <source>
        <dbReference type="ARBA" id="ARBA00022723"/>
    </source>
</evidence>
<feature type="compositionally biased region" description="Polar residues" evidence="3">
    <location>
        <begin position="806"/>
        <end position="821"/>
    </location>
</feature>
<dbReference type="GO" id="GO:0003677">
    <property type="term" value="F:DNA binding"/>
    <property type="evidence" value="ECO:0007669"/>
    <property type="project" value="InterPro"/>
</dbReference>
<dbReference type="Pfam" id="PF04082">
    <property type="entry name" value="Fungal_trans"/>
    <property type="match status" value="1"/>
</dbReference>
<dbReference type="GO" id="GO:0006351">
    <property type="term" value="P:DNA-templated transcription"/>
    <property type="evidence" value="ECO:0007669"/>
    <property type="project" value="InterPro"/>
</dbReference>
<dbReference type="SUPFAM" id="SSF57701">
    <property type="entry name" value="Zn2/Cys6 DNA-binding domain"/>
    <property type="match status" value="1"/>
</dbReference>
<feature type="domain" description="Zn(2)-C6 fungal-type" evidence="4">
    <location>
        <begin position="60"/>
        <end position="97"/>
    </location>
</feature>
<evidence type="ECO:0000259" key="4">
    <source>
        <dbReference type="PROSITE" id="PS50048"/>
    </source>
</evidence>
<dbReference type="EMBL" id="AP028213">
    <property type="protein sequence ID" value="BEI89241.1"/>
    <property type="molecule type" value="Genomic_DNA"/>
</dbReference>
<dbReference type="PROSITE" id="PS50048">
    <property type="entry name" value="ZN2_CY6_FUNGAL_2"/>
    <property type="match status" value="1"/>
</dbReference>
<dbReference type="Pfam" id="PF00172">
    <property type="entry name" value="Zn_clus"/>
    <property type="match status" value="1"/>
</dbReference>
<dbReference type="AlphaFoldDB" id="A0AA48L005"/>
<dbReference type="PANTHER" id="PTHR46910:SF1">
    <property type="entry name" value="MISCELLANEOUS ZN(II)2CYS6 TRANSCRIPTION FACTOR (EUROFUNG)-RELATED"/>
    <property type="match status" value="1"/>
</dbReference>
<keyword evidence="6" id="KW-1185">Reference proteome</keyword>
<feature type="region of interest" description="Disordered" evidence="3">
    <location>
        <begin position="845"/>
        <end position="871"/>
    </location>
</feature>
<evidence type="ECO:0000313" key="6">
    <source>
        <dbReference type="Proteomes" id="UP001233271"/>
    </source>
</evidence>
<evidence type="ECO:0000256" key="2">
    <source>
        <dbReference type="ARBA" id="ARBA00023242"/>
    </source>
</evidence>
<dbReference type="InterPro" id="IPR001138">
    <property type="entry name" value="Zn2Cys6_DnaBD"/>
</dbReference>
<keyword evidence="1" id="KW-0479">Metal-binding</keyword>
<dbReference type="CDD" id="cd12148">
    <property type="entry name" value="fungal_TF_MHR"/>
    <property type="match status" value="1"/>
</dbReference>
<dbReference type="PANTHER" id="PTHR46910">
    <property type="entry name" value="TRANSCRIPTION FACTOR PDR1"/>
    <property type="match status" value="1"/>
</dbReference>
<dbReference type="Proteomes" id="UP001233271">
    <property type="component" value="Chromosome 2"/>
</dbReference>
<reference evidence="5" key="1">
    <citation type="journal article" date="2023" name="BMC Genomics">
        <title>Chromosome-level genome assemblies of Cutaneotrichosporon spp. (Trichosporonales, Basidiomycota) reveal imbalanced evolution between nucleotide sequences and chromosome synteny.</title>
        <authorList>
            <person name="Kobayashi Y."/>
            <person name="Kayamori A."/>
            <person name="Aoki K."/>
            <person name="Shiwa Y."/>
            <person name="Matsutani M."/>
            <person name="Fujita N."/>
            <person name="Sugita T."/>
            <person name="Iwasaki W."/>
            <person name="Tanaka N."/>
            <person name="Takashima M."/>
        </authorList>
    </citation>
    <scope>NUCLEOTIDE SEQUENCE</scope>
    <source>
        <strain evidence="5">HIS019</strain>
    </source>
</reference>
<dbReference type="Gene3D" id="4.10.240.10">
    <property type="entry name" value="Zn(2)-C6 fungal-type DNA-binding domain"/>
    <property type="match status" value="1"/>
</dbReference>
<feature type="region of interest" description="Disordered" evidence="3">
    <location>
        <begin position="806"/>
        <end position="832"/>
    </location>
</feature>